<dbReference type="Pfam" id="PF15011">
    <property type="entry name" value="CA109-like"/>
    <property type="match status" value="1"/>
</dbReference>
<dbReference type="EMBL" id="JAATIP010000068">
    <property type="protein sequence ID" value="KAF4379698.1"/>
    <property type="molecule type" value="Genomic_DNA"/>
</dbReference>
<dbReference type="PANTHER" id="PTHR37904:SF2">
    <property type="entry name" value="OS10G0566900 PROTEIN"/>
    <property type="match status" value="1"/>
</dbReference>
<dbReference type="InterPro" id="IPR038985">
    <property type="entry name" value="OPRN-like"/>
</dbReference>
<dbReference type="PANTHER" id="PTHR37904">
    <property type="entry name" value="OS10G0566900 PROTEIN"/>
    <property type="match status" value="1"/>
</dbReference>
<keyword evidence="4" id="KW-1185">Reference proteome</keyword>
<protein>
    <submittedName>
        <fullName evidence="1">Uncharacterized protein</fullName>
    </submittedName>
</protein>
<evidence type="ECO:0000313" key="3">
    <source>
        <dbReference type="Proteomes" id="UP000525078"/>
    </source>
</evidence>
<dbReference type="Proteomes" id="UP000583929">
    <property type="component" value="Unassembled WGS sequence"/>
</dbReference>
<comment type="caution">
    <text evidence="1">The sequence shown here is derived from an EMBL/GenBank/DDBJ whole genome shotgun (WGS) entry which is preliminary data.</text>
</comment>
<evidence type="ECO:0000313" key="1">
    <source>
        <dbReference type="EMBL" id="KAF4379698.1"/>
    </source>
</evidence>
<dbReference type="AlphaFoldDB" id="A0A7J6GA42"/>
<proteinExistence type="predicted"/>
<organism evidence="1 3">
    <name type="scientific">Cannabis sativa</name>
    <name type="common">Hemp</name>
    <name type="synonym">Marijuana</name>
    <dbReference type="NCBI Taxonomy" id="3483"/>
    <lineage>
        <taxon>Eukaryota</taxon>
        <taxon>Viridiplantae</taxon>
        <taxon>Streptophyta</taxon>
        <taxon>Embryophyta</taxon>
        <taxon>Tracheophyta</taxon>
        <taxon>Spermatophyta</taxon>
        <taxon>Magnoliopsida</taxon>
        <taxon>eudicotyledons</taxon>
        <taxon>Gunneridae</taxon>
        <taxon>Pentapetalae</taxon>
        <taxon>rosids</taxon>
        <taxon>fabids</taxon>
        <taxon>Rosales</taxon>
        <taxon>Cannabaceae</taxon>
        <taxon>Cannabis</taxon>
    </lineage>
</organism>
<accession>A0A7J6GA42</accession>
<evidence type="ECO:0000313" key="4">
    <source>
        <dbReference type="Proteomes" id="UP000583929"/>
    </source>
</evidence>
<dbReference type="Proteomes" id="UP000525078">
    <property type="component" value="Unassembled WGS sequence"/>
</dbReference>
<sequence>MFKQSGSETSIPGILQLAIAFMSLRESRDIFCKFCIKDVLIADNEKSHYQGYKMNMDMMIKTLQKRFKKVRDEMERWEELQSRLVSQFSNAASIIGRLEVLKDIKNYGNLSCIDGIQEAVLNKQMDSLQNIFLLMKDTLEELHGITLSLGKIHRDARQLIEGGSNQLGSKQLHLQIGVKPTLAYCLDGLKQLHEMHQSEYNLKTSLFSGLSVLTLKPNPNDLSTLQQLLIDQPNIPKEEVETLFQNIFAEDD</sequence>
<dbReference type="InterPro" id="IPR029159">
    <property type="entry name" value="CA109-like"/>
</dbReference>
<gene>
    <name evidence="1" type="ORF">F8388_023715</name>
    <name evidence="2" type="ORF">G4B88_018952</name>
</gene>
<evidence type="ECO:0000313" key="2">
    <source>
        <dbReference type="EMBL" id="KAF4388675.1"/>
    </source>
</evidence>
<dbReference type="EMBL" id="JAATIQ010000072">
    <property type="protein sequence ID" value="KAF4388675.1"/>
    <property type="molecule type" value="Genomic_DNA"/>
</dbReference>
<name>A0A7J6GA42_CANSA</name>
<reference evidence="3 4" key="1">
    <citation type="journal article" date="2020" name="bioRxiv">
        <title>Sequence and annotation of 42 cannabis genomes reveals extensive copy number variation in cannabinoid synthesis and pathogen resistance genes.</title>
        <authorList>
            <person name="Mckernan K.J."/>
            <person name="Helbert Y."/>
            <person name="Kane L.T."/>
            <person name="Ebling H."/>
            <person name="Zhang L."/>
            <person name="Liu B."/>
            <person name="Eaton Z."/>
            <person name="Mclaughlin S."/>
            <person name="Kingan S."/>
            <person name="Baybayan P."/>
            <person name="Concepcion G."/>
            <person name="Jordan M."/>
            <person name="Riva A."/>
            <person name="Barbazuk W."/>
            <person name="Harkins T."/>
        </authorList>
    </citation>
    <scope>NUCLEOTIDE SEQUENCE [LARGE SCALE GENOMIC DNA]</scope>
    <source>
        <strain evidence="3 4">cv. Jamaican Lion 4</strain>
        <strain evidence="2">Father</strain>
        <strain evidence="1">Mother</strain>
        <tissue evidence="1">Leaf</tissue>
    </source>
</reference>